<organism evidence="2 3">
    <name type="scientific">Ditylenchus dipsaci</name>
    <dbReference type="NCBI Taxonomy" id="166011"/>
    <lineage>
        <taxon>Eukaryota</taxon>
        <taxon>Metazoa</taxon>
        <taxon>Ecdysozoa</taxon>
        <taxon>Nematoda</taxon>
        <taxon>Chromadorea</taxon>
        <taxon>Rhabditida</taxon>
        <taxon>Tylenchina</taxon>
        <taxon>Tylenchomorpha</taxon>
        <taxon>Sphaerularioidea</taxon>
        <taxon>Anguinidae</taxon>
        <taxon>Anguininae</taxon>
        <taxon>Ditylenchus</taxon>
    </lineage>
</organism>
<name>A0A915D6C0_9BILA</name>
<dbReference type="InterPro" id="IPR005312">
    <property type="entry name" value="DUF1759"/>
</dbReference>
<reference evidence="3" key="1">
    <citation type="submission" date="2022-11" db="UniProtKB">
        <authorList>
            <consortium name="WormBaseParasite"/>
        </authorList>
    </citation>
    <scope>IDENTIFICATION</scope>
</reference>
<evidence type="ECO:0000313" key="3">
    <source>
        <dbReference type="WBParaSite" id="jg16194"/>
    </source>
</evidence>
<dbReference type="PANTHER" id="PTHR22954">
    <property type="entry name" value="RETROVIRAL PROTEASE-RELATED"/>
    <property type="match status" value="1"/>
</dbReference>
<sequence>MINETRGSWIVFSQKITKDERTQHQPLMDECEASLKLEEIVDSAEGKVEKLRAERGKLKLQISELQAKQAQDGTPSSGQAVVMPTLSVKLPDLSLPKFKGERLQWSEFWESYKASVHDAKIAPIQKMAYLKSLLKEEALAVVEGLTLSESNYITAVNLLKAKYGRTDALIRDLHTQLASLKPANKLSELKSFHLKLERLCRQLAAAGEDVEGPQTYLMLEAKIPKPYLRELHKAKQMSSKWSTQQFRAEFGNF</sequence>
<dbReference type="AlphaFoldDB" id="A0A915D6C0"/>
<dbReference type="Proteomes" id="UP000887574">
    <property type="component" value="Unplaced"/>
</dbReference>
<evidence type="ECO:0000256" key="1">
    <source>
        <dbReference type="SAM" id="Coils"/>
    </source>
</evidence>
<protein>
    <submittedName>
        <fullName evidence="3">Uncharacterized protein</fullName>
    </submittedName>
</protein>
<keyword evidence="2" id="KW-1185">Reference proteome</keyword>
<accession>A0A915D6C0</accession>
<evidence type="ECO:0000313" key="2">
    <source>
        <dbReference type="Proteomes" id="UP000887574"/>
    </source>
</evidence>
<dbReference type="PANTHER" id="PTHR22954:SF3">
    <property type="entry name" value="PROTEIN CBG08539"/>
    <property type="match status" value="1"/>
</dbReference>
<dbReference type="WBParaSite" id="jg16194">
    <property type="protein sequence ID" value="jg16194"/>
    <property type="gene ID" value="jg16194"/>
</dbReference>
<proteinExistence type="predicted"/>
<keyword evidence="1" id="KW-0175">Coiled coil</keyword>
<feature type="coiled-coil region" evidence="1">
    <location>
        <begin position="34"/>
        <end position="68"/>
    </location>
</feature>
<dbReference type="Pfam" id="PF03564">
    <property type="entry name" value="DUF1759"/>
    <property type="match status" value="1"/>
</dbReference>